<dbReference type="PANTHER" id="PTHR46865:SF2">
    <property type="entry name" value="MONOOXYGENASE"/>
    <property type="match status" value="1"/>
</dbReference>
<evidence type="ECO:0000313" key="2">
    <source>
        <dbReference type="EMBL" id="MBB5434490.1"/>
    </source>
</evidence>
<sequence>MPGTAPTRTVLIAGASIAGPALAYWLREHGFEPTVAERAPALRTGGWAIDVRGTATEVIARMGLADAVRAAAVETRSITLVGPDGGRGPRLGVGTMSSSADDVELFRTDLSRLLHGATADGTEYLFGAAVTGLEDLGDRVRVDFDTAPSREFDLVVGADGLHSPVRALAFGPEERYRSLLGAYLSIFTMDNRLGLDREVLLYNTPGMLAGLRAESPDRPAHAIMAMRTEEELPIHHRDDAAQRAALRERFAGAAWEVPAILEALDRADDFYFDSAAQIHLDRWSRGRVVLLGDAGYCPSPLSGQGSSLALVGAYVLAGELAEAGGDHRRAFAGYEEAMRDFVRRNQKIAHSGIDFLLPASRTGLRTRSLGLRAAAILPGLTRFVSKLDRASTALTLKEYPAAPRRSGG</sequence>
<dbReference type="Pfam" id="PF01494">
    <property type="entry name" value="FAD_binding_3"/>
    <property type="match status" value="1"/>
</dbReference>
<dbReference type="PRINTS" id="PR00420">
    <property type="entry name" value="RNGMNOXGNASE"/>
</dbReference>
<gene>
    <name evidence="2" type="ORF">HDA36_004574</name>
</gene>
<feature type="domain" description="FAD-binding" evidence="1">
    <location>
        <begin position="9"/>
        <end position="325"/>
    </location>
</feature>
<dbReference type="InterPro" id="IPR036188">
    <property type="entry name" value="FAD/NAD-bd_sf"/>
</dbReference>
<dbReference type="InterPro" id="IPR002938">
    <property type="entry name" value="FAD-bd"/>
</dbReference>
<dbReference type="Proteomes" id="UP000572635">
    <property type="component" value="Unassembled WGS sequence"/>
</dbReference>
<dbReference type="PANTHER" id="PTHR46865">
    <property type="entry name" value="OXIDOREDUCTASE-RELATED"/>
    <property type="match status" value="1"/>
</dbReference>
<dbReference type="AlphaFoldDB" id="A0A7W8QRA7"/>
<dbReference type="Gene3D" id="3.30.9.10">
    <property type="entry name" value="D-Amino Acid Oxidase, subunit A, domain 2"/>
    <property type="match status" value="1"/>
</dbReference>
<name>A0A7W8QRA7_9ACTN</name>
<dbReference type="GO" id="GO:0071949">
    <property type="term" value="F:FAD binding"/>
    <property type="evidence" value="ECO:0007669"/>
    <property type="project" value="InterPro"/>
</dbReference>
<dbReference type="InterPro" id="IPR051704">
    <property type="entry name" value="FAD_aromatic-hydroxylase"/>
</dbReference>
<dbReference type="Gene3D" id="3.50.50.60">
    <property type="entry name" value="FAD/NAD(P)-binding domain"/>
    <property type="match status" value="1"/>
</dbReference>
<comment type="caution">
    <text evidence="2">The sequence shown here is derived from an EMBL/GenBank/DDBJ whole genome shotgun (WGS) entry which is preliminary data.</text>
</comment>
<evidence type="ECO:0000259" key="1">
    <source>
        <dbReference type="Pfam" id="PF01494"/>
    </source>
</evidence>
<evidence type="ECO:0000313" key="3">
    <source>
        <dbReference type="Proteomes" id="UP000572635"/>
    </source>
</evidence>
<keyword evidence="3" id="KW-1185">Reference proteome</keyword>
<dbReference type="EMBL" id="JACHDB010000001">
    <property type="protein sequence ID" value="MBB5434490.1"/>
    <property type="molecule type" value="Genomic_DNA"/>
</dbReference>
<organism evidence="2 3">
    <name type="scientific">Nocardiopsis composta</name>
    <dbReference type="NCBI Taxonomy" id="157465"/>
    <lineage>
        <taxon>Bacteria</taxon>
        <taxon>Bacillati</taxon>
        <taxon>Actinomycetota</taxon>
        <taxon>Actinomycetes</taxon>
        <taxon>Streptosporangiales</taxon>
        <taxon>Nocardiopsidaceae</taxon>
        <taxon>Nocardiopsis</taxon>
    </lineage>
</organism>
<dbReference type="SUPFAM" id="SSF51905">
    <property type="entry name" value="FAD/NAD(P)-binding domain"/>
    <property type="match status" value="1"/>
</dbReference>
<reference evidence="2 3" key="1">
    <citation type="submission" date="2020-08" db="EMBL/GenBank/DDBJ databases">
        <title>Sequencing the genomes of 1000 actinobacteria strains.</title>
        <authorList>
            <person name="Klenk H.-P."/>
        </authorList>
    </citation>
    <scope>NUCLEOTIDE SEQUENCE [LARGE SCALE GENOMIC DNA]</scope>
    <source>
        <strain evidence="2 3">DSM 44551</strain>
    </source>
</reference>
<accession>A0A7W8QRA7</accession>
<protein>
    <submittedName>
        <fullName evidence="2">2-polyprenyl-6-methoxyphenol hydroxylase-like FAD-dependent oxidoreductase</fullName>
    </submittedName>
</protein>
<proteinExistence type="predicted"/>
<dbReference type="RefSeq" id="WP_184395142.1">
    <property type="nucleotide sequence ID" value="NZ_BAAAJD010000122.1"/>
</dbReference>